<gene>
    <name evidence="1" type="ORF">HYH03_006569</name>
</gene>
<comment type="caution">
    <text evidence="1">The sequence shown here is derived from an EMBL/GenBank/DDBJ whole genome shotgun (WGS) entry which is preliminary data.</text>
</comment>
<keyword evidence="2" id="KW-1185">Reference proteome</keyword>
<dbReference type="EMBL" id="JAEHOE010000025">
    <property type="protein sequence ID" value="KAG2495297.1"/>
    <property type="molecule type" value="Genomic_DNA"/>
</dbReference>
<evidence type="ECO:0000313" key="1">
    <source>
        <dbReference type="EMBL" id="KAG2495297.1"/>
    </source>
</evidence>
<name>A0A836C0X1_9CHLO</name>
<proteinExistence type="predicted"/>
<dbReference type="AlphaFoldDB" id="A0A836C0X1"/>
<organism evidence="1 2">
    <name type="scientific">Edaphochlamys debaryana</name>
    <dbReference type="NCBI Taxonomy" id="47281"/>
    <lineage>
        <taxon>Eukaryota</taxon>
        <taxon>Viridiplantae</taxon>
        <taxon>Chlorophyta</taxon>
        <taxon>core chlorophytes</taxon>
        <taxon>Chlorophyceae</taxon>
        <taxon>CS clade</taxon>
        <taxon>Chlamydomonadales</taxon>
        <taxon>Chlamydomonadales incertae sedis</taxon>
        <taxon>Edaphochlamys</taxon>
    </lineage>
</organism>
<protein>
    <submittedName>
        <fullName evidence="1">Uncharacterized protein</fullName>
    </submittedName>
</protein>
<dbReference type="Proteomes" id="UP000612055">
    <property type="component" value="Unassembled WGS sequence"/>
</dbReference>
<accession>A0A836C0X1</accession>
<reference evidence="1" key="1">
    <citation type="journal article" date="2020" name="bioRxiv">
        <title>Comparative genomics of Chlamydomonas.</title>
        <authorList>
            <person name="Craig R.J."/>
            <person name="Hasan A.R."/>
            <person name="Ness R.W."/>
            <person name="Keightley P.D."/>
        </authorList>
    </citation>
    <scope>NUCLEOTIDE SEQUENCE</scope>
    <source>
        <strain evidence="1">CCAP 11/70</strain>
    </source>
</reference>
<evidence type="ECO:0000313" key="2">
    <source>
        <dbReference type="Proteomes" id="UP000612055"/>
    </source>
</evidence>
<sequence>MALALKRPISAVRAAAPRRVALAPRPVSTHAVPPQLLATLAEVRPGDVDASIGTLLLWTAVVSAVAISIIPTALNPGQLAAERMFNFSKAKAEYKKEKAGAKKPTGGKKA</sequence>